<proteinExistence type="inferred from homology"/>
<accession>A0A3N4IKM2</accession>
<keyword evidence="8 12" id="KW-1133">Transmembrane helix</keyword>
<dbReference type="UniPathway" id="UPA00378"/>
<dbReference type="PANTHER" id="PTHR45918">
    <property type="entry name" value="ALPHA-1,3/1,6-MANNOSYLTRANSFERASE ALG2"/>
    <property type="match status" value="1"/>
</dbReference>
<evidence type="ECO:0000313" key="16">
    <source>
        <dbReference type="Proteomes" id="UP000275078"/>
    </source>
</evidence>
<dbReference type="GO" id="GO:0005789">
    <property type="term" value="C:endoplasmic reticulum membrane"/>
    <property type="evidence" value="ECO:0007669"/>
    <property type="project" value="UniProtKB-SubCell"/>
</dbReference>
<feature type="transmembrane region" description="Helical" evidence="12">
    <location>
        <begin position="437"/>
        <end position="455"/>
    </location>
</feature>
<dbReference type="SUPFAM" id="SSF53756">
    <property type="entry name" value="UDP-Glycosyltransferase/glycogen phosphorylase"/>
    <property type="match status" value="1"/>
</dbReference>
<evidence type="ECO:0000256" key="3">
    <source>
        <dbReference type="ARBA" id="ARBA00004922"/>
    </source>
</evidence>
<dbReference type="Pfam" id="PF00534">
    <property type="entry name" value="Glycos_transf_1"/>
    <property type="match status" value="1"/>
</dbReference>
<evidence type="ECO:0000256" key="1">
    <source>
        <dbReference type="ARBA" id="ARBA00003142"/>
    </source>
</evidence>
<dbReference type="AlphaFoldDB" id="A0A3N4IKM2"/>
<dbReference type="PANTHER" id="PTHR45918:SF1">
    <property type="entry name" value="ALPHA-1,3_1,6-MANNOSYLTRANSFERASE ALG2"/>
    <property type="match status" value="1"/>
</dbReference>
<dbReference type="GO" id="GO:0004378">
    <property type="term" value="F:GDP-Man:Man(1)GlcNAc(2)-PP-Dol alpha-1,3-mannosyltransferase activity"/>
    <property type="evidence" value="ECO:0007669"/>
    <property type="project" value="UniProtKB-UniRule"/>
</dbReference>
<comment type="catalytic activity">
    <reaction evidence="10 12">
        <text>a beta-D-Man-(1-&gt;4)-beta-D-GlcNAc-(1-&gt;4)-alpha-D-GlcNAc-diphospho-di-trans,poly-cis-dolichol + GDP-alpha-D-mannose = an alpha-D-Man-(1-&gt;3)-beta-D-Man-(1-&gt;4)-beta-D-GlcNAc-(1-&gt;4)-alpha-D-GlcNAc-diphospho-di-trans,poly-cis-dolichol + GDP + H(+)</text>
        <dbReference type="Rhea" id="RHEA:29515"/>
        <dbReference type="Rhea" id="RHEA-COMP:19511"/>
        <dbReference type="Rhea" id="RHEA-COMP:19513"/>
        <dbReference type="ChEBI" id="CHEBI:15378"/>
        <dbReference type="ChEBI" id="CHEBI:57527"/>
        <dbReference type="ChEBI" id="CHEBI:58189"/>
        <dbReference type="ChEBI" id="CHEBI:58472"/>
        <dbReference type="ChEBI" id="CHEBI:132510"/>
        <dbReference type="EC" id="2.4.1.132"/>
    </reaction>
    <physiologicalReaction direction="left-to-right" evidence="10 12">
        <dbReference type="Rhea" id="RHEA:29516"/>
    </physiologicalReaction>
</comment>
<comment type="pathway">
    <text evidence="3 12">Protein modification; protein glycosylation.</text>
</comment>
<dbReference type="InterPro" id="IPR027054">
    <property type="entry name" value="ALG2"/>
</dbReference>
<feature type="domain" description="Glycosyl transferase family 1" evidence="13">
    <location>
        <begin position="219"/>
        <end position="404"/>
    </location>
</feature>
<dbReference type="Proteomes" id="UP000275078">
    <property type="component" value="Unassembled WGS sequence"/>
</dbReference>
<evidence type="ECO:0000256" key="7">
    <source>
        <dbReference type="ARBA" id="ARBA00022824"/>
    </source>
</evidence>
<gene>
    <name evidence="15" type="ORF">BJ508DRAFT_205740</name>
</gene>
<comment type="catalytic activity">
    <reaction evidence="11 12">
        <text>an alpha-D-Man-(1-&gt;3)-beta-D-Man-(1-&gt;4)-beta-D-GlcNAc-(1-&gt;4)-alpha-D-GlcNAc-diphospho-di-trans,poly-cis-dolichol + GDP-alpha-D-mannose = an alpha-D-Man-(1-&gt;3)-[alpha-D-Man-(1-&gt;6)]-beta-D-Man-(1-&gt;4)-beta-D-GlcNAc-(1-&gt;4)-alpha-D-GlcNAc-diphospho-di-trans,poly-cis-dolichol + GDP + H(+)</text>
        <dbReference type="Rhea" id="RHEA:29519"/>
        <dbReference type="Rhea" id="RHEA-COMP:19513"/>
        <dbReference type="Rhea" id="RHEA-COMP:19515"/>
        <dbReference type="ChEBI" id="CHEBI:15378"/>
        <dbReference type="ChEBI" id="CHEBI:57527"/>
        <dbReference type="ChEBI" id="CHEBI:58189"/>
        <dbReference type="ChEBI" id="CHEBI:132510"/>
        <dbReference type="ChEBI" id="CHEBI:132511"/>
        <dbReference type="EC" id="2.4.1.257"/>
    </reaction>
    <physiologicalReaction direction="left-to-right" evidence="11 12">
        <dbReference type="Rhea" id="RHEA:29520"/>
    </physiologicalReaction>
</comment>
<dbReference type="EMBL" id="ML119657">
    <property type="protein sequence ID" value="RPA84680.1"/>
    <property type="molecule type" value="Genomic_DNA"/>
</dbReference>
<evidence type="ECO:0000256" key="2">
    <source>
        <dbReference type="ARBA" id="ARBA00004586"/>
    </source>
</evidence>
<keyword evidence="7 12" id="KW-0256">Endoplasmic reticulum</keyword>
<feature type="domain" description="Glycosyltransferase subfamily 4-like N-terminal" evidence="14">
    <location>
        <begin position="23"/>
        <end position="203"/>
    </location>
</feature>
<dbReference type="EC" id="2.4.1.132" evidence="12"/>
<evidence type="ECO:0000313" key="15">
    <source>
        <dbReference type="EMBL" id="RPA84680.1"/>
    </source>
</evidence>
<comment type="subcellular location">
    <subcellularLocation>
        <location evidence="2 12">Endoplasmic reticulum membrane</location>
    </subcellularLocation>
</comment>
<dbReference type="Gene3D" id="3.40.50.2000">
    <property type="entry name" value="Glycogen Phosphorylase B"/>
    <property type="match status" value="2"/>
</dbReference>
<keyword evidence="9 12" id="KW-0472">Membrane</keyword>
<evidence type="ECO:0000256" key="5">
    <source>
        <dbReference type="ARBA" id="ARBA00022679"/>
    </source>
</evidence>
<dbReference type="Pfam" id="PF13439">
    <property type="entry name" value="Glyco_transf_4"/>
    <property type="match status" value="1"/>
</dbReference>
<dbReference type="CDD" id="cd03805">
    <property type="entry name" value="GT4_ALG2-like"/>
    <property type="match status" value="1"/>
</dbReference>
<dbReference type="OrthoDB" id="448893at2759"/>
<organism evidence="15 16">
    <name type="scientific">Ascobolus immersus RN42</name>
    <dbReference type="NCBI Taxonomy" id="1160509"/>
    <lineage>
        <taxon>Eukaryota</taxon>
        <taxon>Fungi</taxon>
        <taxon>Dikarya</taxon>
        <taxon>Ascomycota</taxon>
        <taxon>Pezizomycotina</taxon>
        <taxon>Pezizomycetes</taxon>
        <taxon>Pezizales</taxon>
        <taxon>Ascobolaceae</taxon>
        <taxon>Ascobolus</taxon>
    </lineage>
</organism>
<keyword evidence="5 12" id="KW-0808">Transferase</keyword>
<comment type="similarity">
    <text evidence="12">Belongs to the glycosyltransferase group 1 family.</text>
</comment>
<keyword evidence="4 12" id="KW-0328">Glycosyltransferase</keyword>
<evidence type="ECO:0000256" key="11">
    <source>
        <dbReference type="ARBA" id="ARBA00045104"/>
    </source>
</evidence>
<dbReference type="InterPro" id="IPR001296">
    <property type="entry name" value="Glyco_trans_1"/>
</dbReference>
<sequence>MASSSEKTPPKPSVLFIHPDLGIGGAERLVVDAAVGLQDLGHPVTIYTSHCDPLHCFEEARNGTLKVRVAGNTIIPPVILGRFAILCAILRQLHLTFTLILSKEINQHEYVFCDQLPACIPLLRLFSSAKILFYCHFPDRLLAERKSLIKKLYRLPFDAFEKWTMNFAHGIVVNSKFTRSVYLREFGDNGNIPRVVYPCVDVNVESTKLDETNGWENLGGGRKVVLSINRFERKKDIELAVLAFARLEPEKRKQARLIIAGGYDTRVKENVEYHQELQRICDKHGLLHASSKNFITALSLPDNLDVIFLLSIPSALKSYLLNTAQLLVYTPSNEHFGIVPLEAGLHKVPVLATASGGPLESIEDERTGFLRKRDVNHWASVMDTVLFDMSDEERKRMGEKAKRRVTERFSKEKMAEDIEEELERLPSGSVWSAGKTIIVLGLLGLTLAVGLYSGVSTLSKDW</sequence>
<comment type="function">
    <text evidence="1 12">Mannosylates Man(2)GlcNAc(2)-dolichol diphosphate and Man(1)GlcNAc(2)-dolichol diphosphate to form Man(3)GlcNAc(2)-dolichol diphosphate.</text>
</comment>
<keyword evidence="16" id="KW-1185">Reference proteome</keyword>
<dbReference type="EC" id="2.4.1.257" evidence="12"/>
<evidence type="ECO:0000256" key="10">
    <source>
        <dbReference type="ARBA" id="ARBA00045103"/>
    </source>
</evidence>
<reference evidence="15 16" key="1">
    <citation type="journal article" date="2018" name="Nat. Ecol. Evol.">
        <title>Pezizomycetes genomes reveal the molecular basis of ectomycorrhizal truffle lifestyle.</title>
        <authorList>
            <person name="Murat C."/>
            <person name="Payen T."/>
            <person name="Noel B."/>
            <person name="Kuo A."/>
            <person name="Morin E."/>
            <person name="Chen J."/>
            <person name="Kohler A."/>
            <person name="Krizsan K."/>
            <person name="Balestrini R."/>
            <person name="Da Silva C."/>
            <person name="Montanini B."/>
            <person name="Hainaut M."/>
            <person name="Levati E."/>
            <person name="Barry K.W."/>
            <person name="Belfiori B."/>
            <person name="Cichocki N."/>
            <person name="Clum A."/>
            <person name="Dockter R.B."/>
            <person name="Fauchery L."/>
            <person name="Guy J."/>
            <person name="Iotti M."/>
            <person name="Le Tacon F."/>
            <person name="Lindquist E.A."/>
            <person name="Lipzen A."/>
            <person name="Malagnac F."/>
            <person name="Mello A."/>
            <person name="Molinier V."/>
            <person name="Miyauchi S."/>
            <person name="Poulain J."/>
            <person name="Riccioni C."/>
            <person name="Rubini A."/>
            <person name="Sitrit Y."/>
            <person name="Splivallo R."/>
            <person name="Traeger S."/>
            <person name="Wang M."/>
            <person name="Zifcakova L."/>
            <person name="Wipf D."/>
            <person name="Zambonelli A."/>
            <person name="Paolocci F."/>
            <person name="Nowrousian M."/>
            <person name="Ottonello S."/>
            <person name="Baldrian P."/>
            <person name="Spatafora J.W."/>
            <person name="Henrissat B."/>
            <person name="Nagy L.G."/>
            <person name="Aury J.M."/>
            <person name="Wincker P."/>
            <person name="Grigoriev I.V."/>
            <person name="Bonfante P."/>
            <person name="Martin F.M."/>
        </authorList>
    </citation>
    <scope>NUCLEOTIDE SEQUENCE [LARGE SCALE GENOMIC DNA]</scope>
    <source>
        <strain evidence="15 16">RN42</strain>
    </source>
</reference>
<evidence type="ECO:0000259" key="13">
    <source>
        <dbReference type="Pfam" id="PF00534"/>
    </source>
</evidence>
<keyword evidence="6 12" id="KW-0812">Transmembrane</keyword>
<evidence type="ECO:0000256" key="9">
    <source>
        <dbReference type="ARBA" id="ARBA00023136"/>
    </source>
</evidence>
<evidence type="ECO:0000259" key="14">
    <source>
        <dbReference type="Pfam" id="PF13439"/>
    </source>
</evidence>
<evidence type="ECO:0000256" key="4">
    <source>
        <dbReference type="ARBA" id="ARBA00022676"/>
    </source>
</evidence>
<dbReference type="STRING" id="1160509.A0A3N4IKM2"/>
<dbReference type="GO" id="GO:0102704">
    <property type="term" value="F:GDP-Man:Man(2)GlcNAc(2)-PP-Dol alpha-1,6-mannosyltransferase activity"/>
    <property type="evidence" value="ECO:0007669"/>
    <property type="project" value="UniProtKB-UniRule"/>
</dbReference>
<protein>
    <recommendedName>
        <fullName evidence="12">Alpha-1,3/1,6-mannosyltransferase ALG2</fullName>
        <ecNumber evidence="12">2.4.1.132</ecNumber>
        <ecNumber evidence="12">2.4.1.257</ecNumber>
    </recommendedName>
    <alternativeName>
        <fullName evidence="12">GDP-Man:Man(1)GlcNAc(2)-PP-Dol alpha-1,3-mannosyltransferase</fullName>
    </alternativeName>
</protein>
<evidence type="ECO:0000256" key="8">
    <source>
        <dbReference type="ARBA" id="ARBA00022989"/>
    </source>
</evidence>
<name>A0A3N4IKM2_ASCIM</name>
<evidence type="ECO:0000256" key="12">
    <source>
        <dbReference type="RuleBase" id="RU367136"/>
    </source>
</evidence>
<evidence type="ECO:0000256" key="6">
    <source>
        <dbReference type="ARBA" id="ARBA00022692"/>
    </source>
</evidence>
<dbReference type="InterPro" id="IPR028098">
    <property type="entry name" value="Glyco_trans_4-like_N"/>
</dbReference>